<keyword evidence="3" id="KW-1185">Reference proteome</keyword>
<sequence>MSGQMIIELISRWAHVGAAIVLVGGAVFTRYVLLSAAGKLDQASHDTLRESVRNSWKKFVMVGIGLLLVSGFYNYLVVARPKHSGDGLYHALMGVKMLLAFAAFFLASALTGRSAALEPIRKNSKRWLGILILLSALVVGIGGFLKMRGTPQRAVPEDVTSAVAPETRLVISRLTA</sequence>
<dbReference type="RefSeq" id="WP_197444295.1">
    <property type="nucleotide sequence ID" value="NZ_CP036275.1"/>
</dbReference>
<feature type="transmembrane region" description="Helical" evidence="1">
    <location>
        <begin position="88"/>
        <end position="107"/>
    </location>
</feature>
<organism evidence="2 3">
    <name type="scientific">Maioricimonas rarisocia</name>
    <dbReference type="NCBI Taxonomy" id="2528026"/>
    <lineage>
        <taxon>Bacteria</taxon>
        <taxon>Pseudomonadati</taxon>
        <taxon>Planctomycetota</taxon>
        <taxon>Planctomycetia</taxon>
        <taxon>Planctomycetales</taxon>
        <taxon>Planctomycetaceae</taxon>
        <taxon>Maioricimonas</taxon>
    </lineage>
</organism>
<keyword evidence="1" id="KW-1133">Transmembrane helix</keyword>
<keyword evidence="1" id="KW-0812">Transmembrane</keyword>
<evidence type="ECO:0008006" key="4">
    <source>
        <dbReference type="Google" id="ProtNLM"/>
    </source>
</evidence>
<evidence type="ECO:0000313" key="3">
    <source>
        <dbReference type="Proteomes" id="UP000320496"/>
    </source>
</evidence>
<gene>
    <name evidence="2" type="ORF">Mal4_21220</name>
</gene>
<reference evidence="2 3" key="1">
    <citation type="submission" date="2019-02" db="EMBL/GenBank/DDBJ databases">
        <title>Deep-cultivation of Planctomycetes and their phenomic and genomic characterization uncovers novel biology.</title>
        <authorList>
            <person name="Wiegand S."/>
            <person name="Jogler M."/>
            <person name="Boedeker C."/>
            <person name="Pinto D."/>
            <person name="Vollmers J."/>
            <person name="Rivas-Marin E."/>
            <person name="Kohn T."/>
            <person name="Peeters S.H."/>
            <person name="Heuer A."/>
            <person name="Rast P."/>
            <person name="Oberbeckmann S."/>
            <person name="Bunk B."/>
            <person name="Jeske O."/>
            <person name="Meyerdierks A."/>
            <person name="Storesund J.E."/>
            <person name="Kallscheuer N."/>
            <person name="Luecker S."/>
            <person name="Lage O.M."/>
            <person name="Pohl T."/>
            <person name="Merkel B.J."/>
            <person name="Hornburger P."/>
            <person name="Mueller R.-W."/>
            <person name="Bruemmer F."/>
            <person name="Labrenz M."/>
            <person name="Spormann A.M."/>
            <person name="Op den Camp H."/>
            <person name="Overmann J."/>
            <person name="Amann R."/>
            <person name="Jetten M.S.M."/>
            <person name="Mascher T."/>
            <person name="Medema M.H."/>
            <person name="Devos D.P."/>
            <person name="Kaster A.-K."/>
            <person name="Ovreas L."/>
            <person name="Rohde M."/>
            <person name="Galperin M.Y."/>
            <person name="Jogler C."/>
        </authorList>
    </citation>
    <scope>NUCLEOTIDE SEQUENCE [LARGE SCALE GENOMIC DNA]</scope>
    <source>
        <strain evidence="2 3">Mal4</strain>
    </source>
</reference>
<dbReference type="Proteomes" id="UP000320496">
    <property type="component" value="Chromosome"/>
</dbReference>
<accession>A0A517Z5R9</accession>
<proteinExistence type="predicted"/>
<keyword evidence="1" id="KW-0472">Membrane</keyword>
<evidence type="ECO:0000256" key="1">
    <source>
        <dbReference type="SAM" id="Phobius"/>
    </source>
</evidence>
<dbReference type="KEGG" id="mri:Mal4_21220"/>
<evidence type="ECO:0000313" key="2">
    <source>
        <dbReference type="EMBL" id="QDU37805.1"/>
    </source>
</evidence>
<feature type="transmembrane region" description="Helical" evidence="1">
    <location>
        <begin position="12"/>
        <end position="33"/>
    </location>
</feature>
<protein>
    <recommendedName>
        <fullName evidence="4">Copper resistance protein D</fullName>
    </recommendedName>
</protein>
<feature type="transmembrane region" description="Helical" evidence="1">
    <location>
        <begin position="127"/>
        <end position="145"/>
    </location>
</feature>
<name>A0A517Z5R9_9PLAN</name>
<dbReference type="AlphaFoldDB" id="A0A517Z5R9"/>
<feature type="transmembrane region" description="Helical" evidence="1">
    <location>
        <begin position="59"/>
        <end position="76"/>
    </location>
</feature>
<dbReference type="EMBL" id="CP036275">
    <property type="protein sequence ID" value="QDU37805.1"/>
    <property type="molecule type" value="Genomic_DNA"/>
</dbReference>